<dbReference type="SUPFAM" id="SSF81301">
    <property type="entry name" value="Nucleotidyltransferase"/>
    <property type="match status" value="1"/>
</dbReference>
<dbReference type="PANTHER" id="PTHR34817">
    <property type="entry name" value="NUCLEOTIDYLTRANSFERASE"/>
    <property type="match status" value="1"/>
</dbReference>
<dbReference type="RefSeq" id="WP_207701365.1">
    <property type="nucleotide sequence ID" value="NZ_JAFREL020000001.1"/>
</dbReference>
<dbReference type="Pfam" id="PF10127">
    <property type="entry name" value="RlaP"/>
    <property type="match status" value="1"/>
</dbReference>
<dbReference type="Proteomes" id="UP000664357">
    <property type="component" value="Unassembled WGS sequence"/>
</dbReference>
<keyword evidence="2" id="KW-1185">Reference proteome</keyword>
<dbReference type="InterPro" id="IPR043519">
    <property type="entry name" value="NT_sf"/>
</dbReference>
<gene>
    <name evidence="1" type="ORF">JZO67_001220</name>
</gene>
<evidence type="ECO:0000313" key="1">
    <source>
        <dbReference type="EMBL" id="MEO1769269.1"/>
    </source>
</evidence>
<dbReference type="InterPro" id="IPR018775">
    <property type="entry name" value="RlaP"/>
</dbReference>
<name>A0ABV0EP61_9ENTE</name>
<reference evidence="1 2" key="1">
    <citation type="submission" date="2024-02" db="EMBL/GenBank/DDBJ databases">
        <title>The Genome Sequence of Enterococcus sp. DIV0159.</title>
        <authorList>
            <person name="Earl A."/>
            <person name="Manson A."/>
            <person name="Gilmore M."/>
            <person name="Sanders J."/>
            <person name="Shea T."/>
            <person name="Howe W."/>
            <person name="Livny J."/>
            <person name="Cuomo C."/>
            <person name="Neafsey D."/>
            <person name="Birren B."/>
        </authorList>
    </citation>
    <scope>NUCLEOTIDE SEQUENCE [LARGE SCALE GENOMIC DNA]</scope>
    <source>
        <strain evidence="1 2">665A</strain>
    </source>
</reference>
<proteinExistence type="predicted"/>
<organism evidence="1 2">
    <name type="scientific">Candidatus Enterococcus ferrettii</name>
    <dbReference type="NCBI Taxonomy" id="2815324"/>
    <lineage>
        <taxon>Bacteria</taxon>
        <taxon>Bacillati</taxon>
        <taxon>Bacillota</taxon>
        <taxon>Bacilli</taxon>
        <taxon>Lactobacillales</taxon>
        <taxon>Enterococcaceae</taxon>
        <taxon>Enterococcus</taxon>
    </lineage>
</organism>
<evidence type="ECO:0000313" key="2">
    <source>
        <dbReference type="Proteomes" id="UP000664357"/>
    </source>
</evidence>
<evidence type="ECO:0008006" key="3">
    <source>
        <dbReference type="Google" id="ProtNLM"/>
    </source>
</evidence>
<sequence length="253" mass="29942">MEQKIQQALHRIEQQEQLDILYAVESGSRAWGFPSKDSDFDVRFIYRRPKNWYLKLEKTADHLEIPISDQLDICGWDLDKTLKLLQKSNPALLEWLNSPLVYCENPQFIAELRQLSEENLNEQRLIYHYLHMAEGNYREYLKKEQVRIKKYFYVLRPVLACMWIQTYHQRPPVLFEELLTLPDLSADLLQIINDLLARKKQGDELDLETCIPQLNQFLEEKLTFFSAYVQGLDKGPAISSDKLNAFFLSWLKA</sequence>
<comment type="caution">
    <text evidence="1">The sequence shown here is derived from an EMBL/GenBank/DDBJ whole genome shotgun (WGS) entry which is preliminary data.</text>
</comment>
<dbReference type="PANTHER" id="PTHR34817:SF2">
    <property type="entry name" value="NUCLEOTIDYLTRANSFERASE"/>
    <property type="match status" value="1"/>
</dbReference>
<protein>
    <recommendedName>
        <fullName evidence="3">Nucleotidyltransferase domain-containing protein</fullName>
    </recommendedName>
</protein>
<dbReference type="EMBL" id="JAFREL020000001">
    <property type="protein sequence ID" value="MEO1769269.1"/>
    <property type="molecule type" value="Genomic_DNA"/>
</dbReference>
<accession>A0ABV0EP61</accession>